<dbReference type="FunFam" id="1.10.510.10:FF:001927">
    <property type="entry name" value="Receptor protein-tyrosine kinase"/>
    <property type="match status" value="1"/>
</dbReference>
<keyword evidence="6 11" id="KW-0829">Tyrosine-protein kinase</keyword>
<keyword evidence="3 10" id="KW-0547">Nucleotide-binding</keyword>
<evidence type="ECO:0000313" key="16">
    <source>
        <dbReference type="Proteomes" id="UP000316759"/>
    </source>
</evidence>
<evidence type="ECO:0000256" key="6">
    <source>
        <dbReference type="ARBA" id="ARBA00023137"/>
    </source>
</evidence>
<dbReference type="InterPro" id="IPR001452">
    <property type="entry name" value="SH3_domain"/>
</dbReference>
<dbReference type="InterPro" id="IPR036028">
    <property type="entry name" value="SH3-like_dom_sf"/>
</dbReference>
<dbReference type="SUPFAM" id="SSF56112">
    <property type="entry name" value="Protein kinase-like (PK-like)"/>
    <property type="match status" value="1"/>
</dbReference>
<comment type="catalytic activity">
    <reaction evidence="7 11">
        <text>L-tyrosyl-[protein] + ATP = O-phospho-L-tyrosyl-[protein] + ADP + H(+)</text>
        <dbReference type="Rhea" id="RHEA:10596"/>
        <dbReference type="Rhea" id="RHEA-COMP:10136"/>
        <dbReference type="Rhea" id="RHEA-COMP:20101"/>
        <dbReference type="ChEBI" id="CHEBI:15378"/>
        <dbReference type="ChEBI" id="CHEBI:30616"/>
        <dbReference type="ChEBI" id="CHEBI:46858"/>
        <dbReference type="ChEBI" id="CHEBI:61978"/>
        <dbReference type="ChEBI" id="CHEBI:456216"/>
        <dbReference type="EC" id="2.7.10.2"/>
    </reaction>
</comment>
<reference evidence="15 16" key="1">
    <citation type="submission" date="2019-04" db="EMBL/GenBank/DDBJ databases">
        <title>Annotation for the trematode Fasciola gigantica.</title>
        <authorList>
            <person name="Choi Y.-J."/>
        </authorList>
    </citation>
    <scope>NUCLEOTIDE SEQUENCE [LARGE SCALE GENOMIC DNA]</scope>
    <source>
        <strain evidence="15">Uganda_cow_1</strain>
    </source>
</reference>
<comment type="caution">
    <text evidence="15">The sequence shown here is derived from an EMBL/GenBank/DDBJ whole genome shotgun (WGS) entry which is preliminary data.</text>
</comment>
<dbReference type="InterPro" id="IPR017441">
    <property type="entry name" value="Protein_kinase_ATP_BS"/>
</dbReference>
<dbReference type="InterPro" id="IPR011009">
    <property type="entry name" value="Kinase-like_dom_sf"/>
</dbReference>
<evidence type="ECO:0000256" key="8">
    <source>
        <dbReference type="PROSITE-ProRule" id="PRU00191"/>
    </source>
</evidence>
<dbReference type="PROSITE" id="PS50001">
    <property type="entry name" value="SH2"/>
    <property type="match status" value="1"/>
</dbReference>
<dbReference type="Pfam" id="PF07714">
    <property type="entry name" value="PK_Tyr_Ser-Thr"/>
    <property type="match status" value="2"/>
</dbReference>
<keyword evidence="5 10" id="KW-0067">ATP-binding</keyword>
<dbReference type="Gene3D" id="3.30.505.10">
    <property type="entry name" value="SH2 domain"/>
    <property type="match status" value="1"/>
</dbReference>
<dbReference type="InterPro" id="IPR001245">
    <property type="entry name" value="Ser-Thr/Tyr_kinase_cat_dom"/>
</dbReference>
<organism evidence="15 16">
    <name type="scientific">Fasciola gigantica</name>
    <name type="common">Giant liver fluke</name>
    <dbReference type="NCBI Taxonomy" id="46835"/>
    <lineage>
        <taxon>Eukaryota</taxon>
        <taxon>Metazoa</taxon>
        <taxon>Spiralia</taxon>
        <taxon>Lophotrochozoa</taxon>
        <taxon>Platyhelminthes</taxon>
        <taxon>Trematoda</taxon>
        <taxon>Digenea</taxon>
        <taxon>Plagiorchiida</taxon>
        <taxon>Echinostomata</taxon>
        <taxon>Echinostomatoidea</taxon>
        <taxon>Fasciolidae</taxon>
        <taxon>Fasciola</taxon>
    </lineage>
</organism>
<evidence type="ECO:0000256" key="11">
    <source>
        <dbReference type="RuleBase" id="RU362096"/>
    </source>
</evidence>
<dbReference type="OrthoDB" id="346907at2759"/>
<dbReference type="InterPro" id="IPR020635">
    <property type="entry name" value="Tyr_kinase_cat_dom"/>
</dbReference>
<dbReference type="SMART" id="SM00219">
    <property type="entry name" value="TyrKc"/>
    <property type="match status" value="1"/>
</dbReference>
<feature type="binding site" evidence="10">
    <location>
        <position position="265"/>
    </location>
    <ligand>
        <name>ATP</name>
        <dbReference type="ChEBI" id="CHEBI:30616"/>
    </ligand>
</feature>
<dbReference type="InterPro" id="IPR050198">
    <property type="entry name" value="Non-receptor_tyrosine_kinases"/>
</dbReference>
<keyword evidence="4 11" id="KW-0418">Kinase</keyword>
<dbReference type="PROSITE" id="PS00107">
    <property type="entry name" value="PROTEIN_KINASE_ATP"/>
    <property type="match status" value="1"/>
</dbReference>
<dbReference type="Gene3D" id="3.30.200.20">
    <property type="entry name" value="Phosphorylase Kinase, domain 1"/>
    <property type="match status" value="1"/>
</dbReference>
<comment type="similarity">
    <text evidence="11">Belongs to the protein kinase superfamily. Tyr protein kinase family.</text>
</comment>
<dbReference type="PRINTS" id="PR00109">
    <property type="entry name" value="TYRKINASE"/>
</dbReference>
<dbReference type="AlphaFoldDB" id="A0A504YH76"/>
<evidence type="ECO:0000259" key="12">
    <source>
        <dbReference type="PROSITE" id="PS50001"/>
    </source>
</evidence>
<dbReference type="CDD" id="cd00173">
    <property type="entry name" value="SH2"/>
    <property type="match status" value="1"/>
</dbReference>
<keyword evidence="1 9" id="KW-0728">SH3 domain</keyword>
<name>A0A504YH76_FASGI</name>
<dbReference type="SMART" id="SM00252">
    <property type="entry name" value="SH2"/>
    <property type="match status" value="1"/>
</dbReference>
<dbReference type="InterPro" id="IPR036860">
    <property type="entry name" value="SH2_dom_sf"/>
</dbReference>
<dbReference type="Pfam" id="PF00017">
    <property type="entry name" value="SH2"/>
    <property type="match status" value="1"/>
</dbReference>
<evidence type="ECO:0000256" key="1">
    <source>
        <dbReference type="ARBA" id="ARBA00022443"/>
    </source>
</evidence>
<dbReference type="Gene3D" id="1.10.510.10">
    <property type="entry name" value="Transferase(Phosphotransferase) domain 1"/>
    <property type="match status" value="1"/>
</dbReference>
<dbReference type="EC" id="2.7.10.2" evidence="11"/>
<dbReference type="PRINTS" id="PR00401">
    <property type="entry name" value="SH2DOMAIN"/>
</dbReference>
<keyword evidence="16" id="KW-1185">Reference proteome</keyword>
<dbReference type="STRING" id="46835.A0A504YH76"/>
<protein>
    <recommendedName>
        <fullName evidence="11">Tyrosine-protein kinase</fullName>
        <ecNumber evidence="11">2.7.10.2</ecNumber>
    </recommendedName>
</protein>
<feature type="domain" description="SH3" evidence="13">
    <location>
        <begin position="9"/>
        <end position="70"/>
    </location>
</feature>
<keyword evidence="8" id="KW-0727">SH2 domain</keyword>
<dbReference type="GO" id="GO:0005524">
    <property type="term" value="F:ATP binding"/>
    <property type="evidence" value="ECO:0007669"/>
    <property type="project" value="UniProtKB-UniRule"/>
</dbReference>
<evidence type="ECO:0000256" key="10">
    <source>
        <dbReference type="PROSITE-ProRule" id="PRU10141"/>
    </source>
</evidence>
<dbReference type="PROSITE" id="PS50011">
    <property type="entry name" value="PROTEIN_KINASE_DOM"/>
    <property type="match status" value="1"/>
</dbReference>
<evidence type="ECO:0000259" key="13">
    <source>
        <dbReference type="PROSITE" id="PS50002"/>
    </source>
</evidence>
<evidence type="ECO:0000259" key="14">
    <source>
        <dbReference type="PROSITE" id="PS50011"/>
    </source>
</evidence>
<feature type="domain" description="Protein kinase" evidence="14">
    <location>
        <begin position="230"/>
        <end position="537"/>
    </location>
</feature>
<dbReference type="InterPro" id="IPR000719">
    <property type="entry name" value="Prot_kinase_dom"/>
</dbReference>
<evidence type="ECO:0000256" key="5">
    <source>
        <dbReference type="ARBA" id="ARBA00022840"/>
    </source>
</evidence>
<dbReference type="PROSITE" id="PS00109">
    <property type="entry name" value="PROTEIN_KINASE_TYR"/>
    <property type="match status" value="1"/>
</dbReference>
<dbReference type="Gene3D" id="2.30.30.40">
    <property type="entry name" value="SH3 Domains"/>
    <property type="match status" value="1"/>
</dbReference>
<dbReference type="EMBL" id="SUNJ01009370">
    <property type="protein sequence ID" value="TPP60493.1"/>
    <property type="molecule type" value="Genomic_DNA"/>
</dbReference>
<sequence length="564" mass="63481">MTQMGVAYKAGDIVSATYSFKKDKNEDLSFDRNDKLKIINIAKDSNWAHAKNSSGETGLIPLNYVQPSDGSPKRLTNFTWYHGRITRPESEKVLSGQAVGSFLVRDSDLYAGDLTLCVVGPPVTESNESDTAVEGYTTVPGTNVQHYHIIRKKIESKKSADGSQFSAIASITHYSLDEFDWFSSLPDLIRFYSIPDSGLVSPLLHPVPDLQRKRLQLLRSNGWIIARKDLILSDQLGHGEFGEVVKAMYKNRNVAVKMYKKTACKLAITYEASLMTNLDHPNLVSFVGLVYEPDEDAVYTVIEYLPHGNLLTYLHSRTRDEVTDRDKLQFSVDACRGLTYLEQRGIVHRDIAARNILLAGQTPRFVAKVADFGMARDLNNSGLLPVRPCPPESAPPSVPCRELTERLSPSPPSTTAVCITSSEMDVPCRAQTLILHDNAAIPVKWTAPEAVRKRLFSNKSDVWSFGILLWEIYSYGRIPYPRMMANQALRQIVAGYRMRPPEDCPSKIYTLMRRTWHINPEMRPSFAKILAELVAHLEECSEDKTTTARRKSPPFHLKISNRFK</sequence>
<dbReference type="PANTHER" id="PTHR24418">
    <property type="entry name" value="TYROSINE-PROTEIN KINASE"/>
    <property type="match status" value="1"/>
</dbReference>
<dbReference type="InterPro" id="IPR000980">
    <property type="entry name" value="SH2"/>
</dbReference>
<gene>
    <name evidence="15" type="ORF">FGIG_08892</name>
</gene>
<evidence type="ECO:0000313" key="15">
    <source>
        <dbReference type="EMBL" id="TPP60493.1"/>
    </source>
</evidence>
<evidence type="ECO:0000256" key="3">
    <source>
        <dbReference type="ARBA" id="ARBA00022741"/>
    </source>
</evidence>
<evidence type="ECO:0000256" key="4">
    <source>
        <dbReference type="ARBA" id="ARBA00022777"/>
    </source>
</evidence>
<accession>A0A504YH76</accession>
<feature type="domain" description="SH2" evidence="12">
    <location>
        <begin position="80"/>
        <end position="207"/>
    </location>
</feature>
<dbReference type="InterPro" id="IPR008266">
    <property type="entry name" value="Tyr_kinase_AS"/>
</dbReference>
<proteinExistence type="inferred from homology"/>
<dbReference type="Pfam" id="PF00018">
    <property type="entry name" value="SH3_1"/>
    <property type="match status" value="1"/>
</dbReference>
<evidence type="ECO:0000256" key="2">
    <source>
        <dbReference type="ARBA" id="ARBA00022679"/>
    </source>
</evidence>
<evidence type="ECO:0000256" key="7">
    <source>
        <dbReference type="ARBA" id="ARBA00051245"/>
    </source>
</evidence>
<dbReference type="Proteomes" id="UP000316759">
    <property type="component" value="Unassembled WGS sequence"/>
</dbReference>
<dbReference type="GO" id="GO:0004715">
    <property type="term" value="F:non-membrane spanning protein tyrosine kinase activity"/>
    <property type="evidence" value="ECO:0007669"/>
    <property type="project" value="UniProtKB-EC"/>
</dbReference>
<evidence type="ECO:0000256" key="9">
    <source>
        <dbReference type="PROSITE-ProRule" id="PRU00192"/>
    </source>
</evidence>
<keyword evidence="2 11" id="KW-0808">Transferase</keyword>
<dbReference type="PROSITE" id="PS50002">
    <property type="entry name" value="SH3"/>
    <property type="match status" value="1"/>
</dbReference>
<dbReference type="SMART" id="SM00326">
    <property type="entry name" value="SH3"/>
    <property type="match status" value="1"/>
</dbReference>
<dbReference type="SUPFAM" id="SSF55550">
    <property type="entry name" value="SH2 domain"/>
    <property type="match status" value="1"/>
</dbReference>
<dbReference type="SUPFAM" id="SSF50044">
    <property type="entry name" value="SH3-domain"/>
    <property type="match status" value="1"/>
</dbReference>